<sequence>MSMSKGEKVTQFAVVTIALCAVVVSLWQGRISQRQLEIAVEHNKLTVKPYLELIKSIDGSEGTLEIMLSNQGYGPAVIKNVKLSHEGKIYDAWNPLLAAANEGNNIRQIYNYDPNSVVAPGVDRVILRLKTPQTNKGIAIVMTYESIYNELDSVSISF</sequence>
<organism evidence="1 2">
    <name type="scientific">Roseivirga misakiensis</name>
    <dbReference type="NCBI Taxonomy" id="1563681"/>
    <lineage>
        <taxon>Bacteria</taxon>
        <taxon>Pseudomonadati</taxon>
        <taxon>Bacteroidota</taxon>
        <taxon>Cytophagia</taxon>
        <taxon>Cytophagales</taxon>
        <taxon>Roseivirgaceae</taxon>
        <taxon>Roseivirga</taxon>
    </lineage>
</organism>
<evidence type="ECO:0000313" key="1">
    <source>
        <dbReference type="EMBL" id="OEK04189.1"/>
    </source>
</evidence>
<proteinExistence type="predicted"/>
<dbReference type="OrthoDB" id="763750at2"/>
<name>A0A1E5SYJ0_9BACT</name>
<dbReference type="AlphaFoldDB" id="A0A1E5SYJ0"/>
<comment type="caution">
    <text evidence="1">The sequence shown here is derived from an EMBL/GenBank/DDBJ whole genome shotgun (WGS) entry which is preliminary data.</text>
</comment>
<gene>
    <name evidence="1" type="ORF">BFP71_11945</name>
</gene>
<dbReference type="STRING" id="1563681.BFP71_11945"/>
<dbReference type="RefSeq" id="WP_069835694.1">
    <property type="nucleotide sequence ID" value="NZ_MDGQ01000005.1"/>
</dbReference>
<reference evidence="1 2" key="1">
    <citation type="submission" date="2016-08" db="EMBL/GenBank/DDBJ databases">
        <title>Draft genome of Fabibacter sp. strain SK-8.</title>
        <authorList>
            <person name="Wong S.-K."/>
            <person name="Hamasaki K."/>
            <person name="Yoshizawa S."/>
        </authorList>
    </citation>
    <scope>NUCLEOTIDE SEQUENCE [LARGE SCALE GENOMIC DNA]</scope>
    <source>
        <strain evidence="1 2">SK-8</strain>
    </source>
</reference>
<evidence type="ECO:0000313" key="2">
    <source>
        <dbReference type="Proteomes" id="UP000095552"/>
    </source>
</evidence>
<accession>A0A1E5SYJ0</accession>
<dbReference type="Proteomes" id="UP000095552">
    <property type="component" value="Unassembled WGS sequence"/>
</dbReference>
<dbReference type="EMBL" id="MDGQ01000005">
    <property type="protein sequence ID" value="OEK04189.1"/>
    <property type="molecule type" value="Genomic_DNA"/>
</dbReference>
<protein>
    <submittedName>
        <fullName evidence="1">Uncharacterized protein</fullName>
    </submittedName>
</protein>
<keyword evidence="2" id="KW-1185">Reference proteome</keyword>